<evidence type="ECO:0000313" key="8">
    <source>
        <dbReference type="Proteomes" id="UP000010473"/>
    </source>
</evidence>
<dbReference type="HOGENOM" id="CLU_031275_8_1_3"/>
<evidence type="ECO:0000313" key="7">
    <source>
        <dbReference type="EMBL" id="AFZ37527.1"/>
    </source>
</evidence>
<dbReference type="PANTHER" id="PTHR21716">
    <property type="entry name" value="TRANSMEMBRANE PROTEIN"/>
    <property type="match status" value="1"/>
</dbReference>
<accession>K9Y0R3</accession>
<dbReference type="Pfam" id="PF01594">
    <property type="entry name" value="AI-2E_transport"/>
    <property type="match status" value="1"/>
</dbReference>
<dbReference type="GO" id="GO:0016020">
    <property type="term" value="C:membrane"/>
    <property type="evidence" value="ECO:0007669"/>
    <property type="project" value="UniProtKB-SubCell"/>
</dbReference>
<comment type="similarity">
    <text evidence="2">Belongs to the autoinducer-2 exporter (AI-2E) (TC 2.A.86) family.</text>
</comment>
<comment type="subcellular location">
    <subcellularLocation>
        <location evidence="1">Membrane</location>
        <topology evidence="1">Multi-pass membrane protein</topology>
    </subcellularLocation>
</comment>
<evidence type="ECO:0008006" key="9">
    <source>
        <dbReference type="Google" id="ProtNLM"/>
    </source>
</evidence>
<keyword evidence="3 6" id="KW-0812">Transmembrane</keyword>
<dbReference type="InterPro" id="IPR002549">
    <property type="entry name" value="AI-2E-like"/>
</dbReference>
<feature type="transmembrane region" description="Helical" evidence="6">
    <location>
        <begin position="37"/>
        <end position="55"/>
    </location>
</feature>
<gene>
    <name evidence="7" type="ordered locus">Sta7437_4050</name>
</gene>
<dbReference type="KEGG" id="scs:Sta7437_4050"/>
<evidence type="ECO:0000256" key="5">
    <source>
        <dbReference type="ARBA" id="ARBA00023136"/>
    </source>
</evidence>
<dbReference type="AlphaFoldDB" id="K9Y0R3"/>
<dbReference type="GO" id="GO:0055085">
    <property type="term" value="P:transmembrane transport"/>
    <property type="evidence" value="ECO:0007669"/>
    <property type="project" value="TreeGrafter"/>
</dbReference>
<proteinExistence type="inferred from homology"/>
<dbReference type="RefSeq" id="WP_015195185.1">
    <property type="nucleotide sequence ID" value="NC_019748.1"/>
</dbReference>
<feature type="transmembrane region" description="Helical" evidence="6">
    <location>
        <begin position="67"/>
        <end position="92"/>
    </location>
</feature>
<protein>
    <recommendedName>
        <fullName evidence="9">Permease</fullName>
    </recommendedName>
</protein>
<feature type="transmembrane region" description="Helical" evidence="6">
    <location>
        <begin position="271"/>
        <end position="291"/>
    </location>
</feature>
<dbReference type="PATRIC" id="fig|111780.3.peg.4200"/>
<organism evidence="7 8">
    <name type="scientific">Stanieria cyanosphaera (strain ATCC 29371 / PCC 7437)</name>
    <dbReference type="NCBI Taxonomy" id="111780"/>
    <lineage>
        <taxon>Bacteria</taxon>
        <taxon>Bacillati</taxon>
        <taxon>Cyanobacteriota</taxon>
        <taxon>Cyanophyceae</taxon>
        <taxon>Pleurocapsales</taxon>
        <taxon>Dermocarpellaceae</taxon>
        <taxon>Stanieria</taxon>
    </lineage>
</organism>
<feature type="transmembrane region" description="Helical" evidence="6">
    <location>
        <begin position="209"/>
        <end position="231"/>
    </location>
</feature>
<evidence type="ECO:0000256" key="4">
    <source>
        <dbReference type="ARBA" id="ARBA00022989"/>
    </source>
</evidence>
<dbReference type="EMBL" id="CP003653">
    <property type="protein sequence ID" value="AFZ37527.1"/>
    <property type="molecule type" value="Genomic_DNA"/>
</dbReference>
<dbReference type="OrthoDB" id="505911at2"/>
<evidence type="ECO:0000256" key="3">
    <source>
        <dbReference type="ARBA" id="ARBA00022692"/>
    </source>
</evidence>
<reference evidence="8" key="1">
    <citation type="journal article" date="2013" name="Proc. Natl. Acad. Sci. U.S.A.">
        <title>Improving the coverage of the cyanobacterial phylum using diversity-driven genome sequencing.</title>
        <authorList>
            <person name="Shih P.M."/>
            <person name="Wu D."/>
            <person name="Latifi A."/>
            <person name="Axen S.D."/>
            <person name="Fewer D.P."/>
            <person name="Talla E."/>
            <person name="Calteau A."/>
            <person name="Cai F."/>
            <person name="Tandeau de Marsac N."/>
            <person name="Rippka R."/>
            <person name="Herdman M."/>
            <person name="Sivonen K."/>
            <person name="Coursin T."/>
            <person name="Laurent T."/>
            <person name="Goodwin L."/>
            <person name="Nolan M."/>
            <person name="Davenport K.W."/>
            <person name="Han C.S."/>
            <person name="Rubin E.M."/>
            <person name="Eisen J.A."/>
            <person name="Woyke T."/>
            <person name="Gugger M."/>
            <person name="Kerfeld C.A."/>
        </authorList>
    </citation>
    <scope>NUCLEOTIDE SEQUENCE [LARGE SCALE GENOMIC DNA]</scope>
    <source>
        <strain evidence="8">ATCC 29371 / PCC 7437</strain>
    </source>
</reference>
<feature type="transmembrane region" description="Helical" evidence="6">
    <location>
        <begin position="7"/>
        <end position="31"/>
    </location>
</feature>
<evidence type="ECO:0000256" key="2">
    <source>
        <dbReference type="ARBA" id="ARBA00009773"/>
    </source>
</evidence>
<feature type="transmembrane region" description="Helical" evidence="6">
    <location>
        <begin position="303"/>
        <end position="332"/>
    </location>
</feature>
<feature type="transmembrane region" description="Helical" evidence="6">
    <location>
        <begin position="151"/>
        <end position="177"/>
    </location>
</feature>
<name>K9Y0R3_STAC7</name>
<dbReference type="eggNOG" id="COG0628">
    <property type="taxonomic scope" value="Bacteria"/>
</dbReference>
<feature type="transmembrane region" description="Helical" evidence="6">
    <location>
        <begin position="237"/>
        <end position="264"/>
    </location>
</feature>
<keyword evidence="8" id="KW-1185">Reference proteome</keyword>
<dbReference type="Proteomes" id="UP000010473">
    <property type="component" value="Chromosome"/>
</dbReference>
<dbReference type="PANTHER" id="PTHR21716:SF66">
    <property type="entry name" value="TRANSPORT PROTEIN SLL0063-RELATED"/>
    <property type="match status" value="1"/>
</dbReference>
<evidence type="ECO:0000256" key="6">
    <source>
        <dbReference type="SAM" id="Phobius"/>
    </source>
</evidence>
<evidence type="ECO:0000256" key="1">
    <source>
        <dbReference type="ARBA" id="ARBA00004141"/>
    </source>
</evidence>
<keyword evidence="4 6" id="KW-1133">Transmembrane helix</keyword>
<sequence>MKLNFKLPPWFVTGLVVPLIILNGWLLLIVFQYFQAIISKLIVATLLSFILDYPVRQLEKWHVKRSVAVLIVLLWVVLLLVILGVTLIPLVIEQLNALLERLPSWLESGRQQLNSLETWGTERNLPVNVTDISSELLGRISRQLQQTSGQIVGGLLSALSSILDLILTIVLTFYLLLHGEELWEGFFQFFPQNLAIKIPKILQQTFQNYFIGQAVVAATMGITMTIAFLIIQVPFALLFGVGVGVMALFPFGGALSIGIISFLVALNSIWLGLRVLVVAVIIEQVIENAIAPRLLGGFTGLNPVLILLSLLIGAKIAGLLGLVLAVPLASFIRSIVISWKIPIITAEEVEQVNLLTSD</sequence>
<keyword evidence="5 6" id="KW-0472">Membrane</keyword>